<accession>A0ABP0JF44</accession>
<protein>
    <submittedName>
        <fullName evidence="1">Uncharacterized protein</fullName>
    </submittedName>
</protein>
<keyword evidence="2" id="KW-1185">Reference proteome</keyword>
<feature type="non-terminal residue" evidence="1">
    <location>
        <position position="1"/>
    </location>
</feature>
<comment type="caution">
    <text evidence="1">The sequence shown here is derived from an EMBL/GenBank/DDBJ whole genome shotgun (WGS) entry which is preliminary data.</text>
</comment>
<proteinExistence type="predicted"/>
<evidence type="ECO:0000313" key="1">
    <source>
        <dbReference type="EMBL" id="CAK9013015.1"/>
    </source>
</evidence>
<dbReference type="Proteomes" id="UP001642484">
    <property type="component" value="Unassembled WGS sequence"/>
</dbReference>
<gene>
    <name evidence="1" type="ORF">CCMP2556_LOCUS11090</name>
</gene>
<evidence type="ECO:0000313" key="2">
    <source>
        <dbReference type="Proteomes" id="UP001642484"/>
    </source>
</evidence>
<name>A0ABP0JF44_9DINO</name>
<reference evidence="1 2" key="1">
    <citation type="submission" date="2024-02" db="EMBL/GenBank/DDBJ databases">
        <authorList>
            <person name="Chen Y."/>
            <person name="Shah S."/>
            <person name="Dougan E. K."/>
            <person name="Thang M."/>
            <person name="Chan C."/>
        </authorList>
    </citation>
    <scope>NUCLEOTIDE SEQUENCE [LARGE SCALE GENOMIC DNA]</scope>
</reference>
<sequence>CPFNIGNDSCCLVGAPCILFSKYGLKQGFKNVVLKKVHDVATKFMDETPVCVHENVPGYEQVGKSS</sequence>
<dbReference type="EMBL" id="CAXAMN010005238">
    <property type="protein sequence ID" value="CAK9013015.1"/>
    <property type="molecule type" value="Genomic_DNA"/>
</dbReference>
<feature type="non-terminal residue" evidence="1">
    <location>
        <position position="66"/>
    </location>
</feature>
<organism evidence="1 2">
    <name type="scientific">Durusdinium trenchii</name>
    <dbReference type="NCBI Taxonomy" id="1381693"/>
    <lineage>
        <taxon>Eukaryota</taxon>
        <taxon>Sar</taxon>
        <taxon>Alveolata</taxon>
        <taxon>Dinophyceae</taxon>
        <taxon>Suessiales</taxon>
        <taxon>Symbiodiniaceae</taxon>
        <taxon>Durusdinium</taxon>
    </lineage>
</organism>